<keyword evidence="8" id="KW-1185">Reference proteome</keyword>
<dbReference type="AlphaFoldDB" id="Q0FNP0"/>
<dbReference type="Gene3D" id="3.40.50.200">
    <property type="entry name" value="Peptidase S8/S53 domain"/>
    <property type="match status" value="1"/>
</dbReference>
<dbReference type="SUPFAM" id="SSF52743">
    <property type="entry name" value="Subtilisin-like"/>
    <property type="match status" value="1"/>
</dbReference>
<dbReference type="Pfam" id="PF00082">
    <property type="entry name" value="Peptidase_S8"/>
    <property type="match status" value="1"/>
</dbReference>
<sequence>MEAALRDLDRLVGGAQNVTLEDASPVFSNTPDDLQRLRETGERRSGKALADLTLYHSFALPGGTVYAEVAELVAALNALPIVEISYAVPPGTDPQADAPPATPDFEFQQGYLDSAPGGIDARYGWTVPGGTGAGVRIIDVEQGITPDHEDLPPLVAETGPLNPQSSNHGSAVMGVLVGAENGYGVTGIAHGAEAGFVSHFGPATMAQAVLVATLLVEDGDIIVIEIQRRGPVNGQPCLPGCNVCTGTATTPAQDDSIPIEFWQANFDAIQTATANGVIVVAAAGNGGSDLDDPVYNGQFDRTVRDSGAIIVGAGDPVTHAPSCFTNYGDRIDLQGWGRGVTTLGYGGLFDGLGPPSGPGLLQQSYTANFSGTSSATPIVAGAAAAVQGAVLAAGGDPLTSIEMREVLRAGATPQAADARDIGPLPNLRGAIDRALHPECGPPAFGDWIVSDTCVVSRNLAVPANVDVEDGASLIVLPRVTLDIVLRQHSLEVRPEGQVFVHPSGRIR</sequence>
<evidence type="ECO:0000313" key="7">
    <source>
        <dbReference type="EMBL" id="EAU45865.1"/>
    </source>
</evidence>
<dbReference type="PROSITE" id="PS00138">
    <property type="entry name" value="SUBTILASE_SER"/>
    <property type="match status" value="1"/>
</dbReference>
<dbReference type="PANTHER" id="PTHR43806">
    <property type="entry name" value="PEPTIDASE S8"/>
    <property type="match status" value="1"/>
</dbReference>
<organism evidence="7 8">
    <name type="scientific">Salipiger bermudensis (strain DSM 26914 / JCM 13377 / KCTC 12554 / HTCC2601)</name>
    <name type="common">Pelagibaca bermudensis</name>
    <dbReference type="NCBI Taxonomy" id="314265"/>
    <lineage>
        <taxon>Bacteria</taxon>
        <taxon>Pseudomonadati</taxon>
        <taxon>Pseudomonadota</taxon>
        <taxon>Alphaproteobacteria</taxon>
        <taxon>Rhodobacterales</taxon>
        <taxon>Roseobacteraceae</taxon>
        <taxon>Salipiger</taxon>
    </lineage>
</organism>
<evidence type="ECO:0000256" key="4">
    <source>
        <dbReference type="ARBA" id="ARBA00022825"/>
    </source>
</evidence>
<name>Q0FNP0_SALBH</name>
<dbReference type="EMBL" id="AATQ01000021">
    <property type="protein sequence ID" value="EAU45865.1"/>
    <property type="molecule type" value="Genomic_DNA"/>
</dbReference>
<dbReference type="eggNOG" id="COG1404">
    <property type="taxonomic scope" value="Bacteria"/>
</dbReference>
<dbReference type="CDD" id="cd04843">
    <property type="entry name" value="Peptidases_S8_11"/>
    <property type="match status" value="1"/>
</dbReference>
<keyword evidence="4" id="KW-0720">Serine protease</keyword>
<dbReference type="MEROPS" id="S08.032"/>
<evidence type="ECO:0000256" key="1">
    <source>
        <dbReference type="ARBA" id="ARBA00011073"/>
    </source>
</evidence>
<dbReference type="PROSITE" id="PS51892">
    <property type="entry name" value="SUBTILASE"/>
    <property type="match status" value="1"/>
</dbReference>
<proteinExistence type="inferred from homology"/>
<evidence type="ECO:0000256" key="5">
    <source>
        <dbReference type="PROSITE-ProRule" id="PRU01240"/>
    </source>
</evidence>
<dbReference type="PRINTS" id="PR00723">
    <property type="entry name" value="SUBTILISIN"/>
</dbReference>
<comment type="caution">
    <text evidence="5">Lacks conserved residue(s) required for the propagation of feature annotation.</text>
</comment>
<dbReference type="PANTHER" id="PTHR43806:SF11">
    <property type="entry name" value="CEREVISIN-RELATED"/>
    <property type="match status" value="1"/>
</dbReference>
<dbReference type="GO" id="GO:0006508">
    <property type="term" value="P:proteolysis"/>
    <property type="evidence" value="ECO:0007669"/>
    <property type="project" value="UniProtKB-KW"/>
</dbReference>
<keyword evidence="3" id="KW-0378">Hydrolase</keyword>
<dbReference type="InterPro" id="IPR000209">
    <property type="entry name" value="Peptidase_S8/S53_dom"/>
</dbReference>
<comment type="caution">
    <text evidence="7">The sequence shown here is derived from an EMBL/GenBank/DDBJ whole genome shotgun (WGS) entry which is preliminary data.</text>
</comment>
<dbReference type="HOGENOM" id="CLU_027871_0_0_5"/>
<comment type="similarity">
    <text evidence="1 5">Belongs to the peptidase S8 family.</text>
</comment>
<evidence type="ECO:0000256" key="2">
    <source>
        <dbReference type="ARBA" id="ARBA00022670"/>
    </source>
</evidence>
<dbReference type="GO" id="GO:0004252">
    <property type="term" value="F:serine-type endopeptidase activity"/>
    <property type="evidence" value="ECO:0007669"/>
    <property type="project" value="InterPro"/>
</dbReference>
<keyword evidence="2 7" id="KW-0645">Protease</keyword>
<gene>
    <name evidence="7" type="ORF">R2601_20696</name>
</gene>
<dbReference type="InterPro" id="IPR023828">
    <property type="entry name" value="Peptidase_S8_Ser-AS"/>
</dbReference>
<reference evidence="7 8" key="1">
    <citation type="journal article" date="2010" name="J. Bacteriol.">
        <title>Genome sequences of Pelagibaca bermudensis HTCC2601T and Maritimibacter alkaliphilus HTCC2654T, the type strains of two marine Roseobacter genera.</title>
        <authorList>
            <person name="Thrash J.C."/>
            <person name="Cho J.C."/>
            <person name="Ferriera S."/>
            <person name="Johnson J."/>
            <person name="Vergin K.L."/>
            <person name="Giovannoni S.J."/>
        </authorList>
    </citation>
    <scope>NUCLEOTIDE SEQUENCE [LARGE SCALE GENOMIC DNA]</scope>
    <source>
        <strain evidence="8">DSM 26914 / JCM 13377 / KCTC 12554 / HTCC2601</strain>
    </source>
</reference>
<evidence type="ECO:0000259" key="6">
    <source>
        <dbReference type="Pfam" id="PF00082"/>
    </source>
</evidence>
<feature type="domain" description="Peptidase S8/S53" evidence="6">
    <location>
        <begin position="159"/>
        <end position="411"/>
    </location>
</feature>
<evidence type="ECO:0000313" key="8">
    <source>
        <dbReference type="Proteomes" id="UP000006230"/>
    </source>
</evidence>
<accession>Q0FNP0</accession>
<protein>
    <submittedName>
        <fullName evidence="7">Putative serine protease</fullName>
    </submittedName>
</protein>
<dbReference type="InterPro" id="IPR015500">
    <property type="entry name" value="Peptidase_S8_subtilisin-rel"/>
</dbReference>
<dbReference type="Proteomes" id="UP000006230">
    <property type="component" value="Unassembled WGS sequence"/>
</dbReference>
<dbReference type="STRING" id="314265.R2601_20696"/>
<dbReference type="InterPro" id="IPR034073">
    <property type="entry name" value="Subtilisin_DY-like_dom"/>
</dbReference>
<dbReference type="InterPro" id="IPR050131">
    <property type="entry name" value="Peptidase_S8_subtilisin-like"/>
</dbReference>
<dbReference type="InterPro" id="IPR036852">
    <property type="entry name" value="Peptidase_S8/S53_dom_sf"/>
</dbReference>
<evidence type="ECO:0000256" key="3">
    <source>
        <dbReference type="ARBA" id="ARBA00022801"/>
    </source>
</evidence>